<dbReference type="GO" id="GO:0016020">
    <property type="term" value="C:membrane"/>
    <property type="evidence" value="ECO:0007669"/>
    <property type="project" value="UniProtKB-SubCell"/>
</dbReference>
<dbReference type="EMBL" id="JACEIB010000006">
    <property type="protein sequence ID" value="MBA2934533.1"/>
    <property type="molecule type" value="Genomic_DNA"/>
</dbReference>
<feature type="transmembrane region" description="Helical" evidence="5">
    <location>
        <begin position="71"/>
        <end position="90"/>
    </location>
</feature>
<name>A0A838L4V9_9SPHN</name>
<evidence type="ECO:0000256" key="2">
    <source>
        <dbReference type="ARBA" id="ARBA00022692"/>
    </source>
</evidence>
<keyword evidence="4 5" id="KW-0472">Membrane</keyword>
<gene>
    <name evidence="7" type="ORF">HZF05_10545</name>
</gene>
<proteinExistence type="predicted"/>
<evidence type="ECO:0000256" key="4">
    <source>
        <dbReference type="ARBA" id="ARBA00023136"/>
    </source>
</evidence>
<evidence type="ECO:0000256" key="3">
    <source>
        <dbReference type="ARBA" id="ARBA00022989"/>
    </source>
</evidence>
<feature type="transmembrane region" description="Helical" evidence="5">
    <location>
        <begin position="285"/>
        <end position="302"/>
    </location>
</feature>
<keyword evidence="3 5" id="KW-1133">Transmembrane helix</keyword>
<feature type="transmembrane region" description="Helical" evidence="5">
    <location>
        <begin position="314"/>
        <end position="335"/>
    </location>
</feature>
<comment type="caution">
    <text evidence="7">The sequence shown here is derived from an EMBL/GenBank/DDBJ whole genome shotgun (WGS) entry which is preliminary data.</text>
</comment>
<keyword evidence="2 5" id="KW-0812">Transmembrane</keyword>
<dbReference type="Pfam" id="PF13515">
    <property type="entry name" value="FUSC_2"/>
    <property type="match status" value="1"/>
</dbReference>
<keyword evidence="8" id="KW-1185">Reference proteome</keyword>
<comment type="subcellular location">
    <subcellularLocation>
        <location evidence="1">Membrane</location>
        <topology evidence="1">Multi-pass membrane protein</topology>
    </subcellularLocation>
</comment>
<feature type="transmembrane region" description="Helical" evidence="5">
    <location>
        <begin position="96"/>
        <end position="114"/>
    </location>
</feature>
<evidence type="ECO:0000256" key="1">
    <source>
        <dbReference type="ARBA" id="ARBA00004141"/>
    </source>
</evidence>
<feature type="transmembrane region" description="Helical" evidence="5">
    <location>
        <begin position="263"/>
        <end position="279"/>
    </location>
</feature>
<feature type="transmembrane region" description="Helical" evidence="5">
    <location>
        <begin position="189"/>
        <end position="217"/>
    </location>
</feature>
<reference evidence="7 8" key="1">
    <citation type="submission" date="2020-07" db="EMBL/GenBank/DDBJ databases">
        <authorList>
            <person name="Sun Q."/>
        </authorList>
    </citation>
    <scope>NUCLEOTIDE SEQUENCE [LARGE SCALE GENOMIC DNA]</scope>
    <source>
        <strain evidence="7 8">CGMCC 1.13654</strain>
    </source>
</reference>
<feature type="transmembrane region" description="Helical" evidence="5">
    <location>
        <begin position="237"/>
        <end position="256"/>
    </location>
</feature>
<organism evidence="7 8">
    <name type="scientific">Sphingomonas chungangi</name>
    <dbReference type="NCBI Taxonomy" id="2683589"/>
    <lineage>
        <taxon>Bacteria</taxon>
        <taxon>Pseudomonadati</taxon>
        <taxon>Pseudomonadota</taxon>
        <taxon>Alphaproteobacteria</taxon>
        <taxon>Sphingomonadales</taxon>
        <taxon>Sphingomonadaceae</taxon>
        <taxon>Sphingomonas</taxon>
    </lineage>
</organism>
<feature type="transmembrane region" description="Helical" evidence="5">
    <location>
        <begin position="119"/>
        <end position="136"/>
    </location>
</feature>
<feature type="domain" description="Integral membrane bound transporter" evidence="6">
    <location>
        <begin position="210"/>
        <end position="327"/>
    </location>
</feature>
<evidence type="ECO:0000256" key="5">
    <source>
        <dbReference type="SAM" id="Phobius"/>
    </source>
</evidence>
<protein>
    <submittedName>
        <fullName evidence="7">FUSC family protein</fullName>
    </submittedName>
</protein>
<dbReference type="InterPro" id="IPR049453">
    <property type="entry name" value="Memb_transporter_dom"/>
</dbReference>
<dbReference type="RefSeq" id="WP_160366007.1">
    <property type="nucleotide sequence ID" value="NZ_JACEIB010000006.1"/>
</dbReference>
<evidence type="ECO:0000313" key="7">
    <source>
        <dbReference type="EMBL" id="MBA2934533.1"/>
    </source>
</evidence>
<sequence>MKQAPNWTTLTFQRQHFDPFHWREAALCVPAMPILILLGQAFGWAAGGAVAAGAAFAVGFGAARELGGRRWGAMIGALVGMTIAAFLGTVLGQHSLVFLMTAAAAAAGCAALALRDEDLWWVVLQVVIIYFVAGYYEGHAAAAAWRGGMVAVGGVAELATVWALARFFPGAAAPIIVNTLKPSTDRGLLVAHMLRAALCVGGSILLIVPLHLANGYWAPMTALIVLKPRLHETRIRGLARLGGTIGGCIIATLFSLACRGQPALLLIGMTVAAGAAFALQKAHYAALTASITATVVLLISLGETSPIANAEHRVIATLIGGVLALVVALVVPHSLPRSFSLGDRVGIRRTS</sequence>
<dbReference type="AlphaFoldDB" id="A0A838L4V9"/>
<dbReference type="Proteomes" id="UP000570166">
    <property type="component" value="Unassembled WGS sequence"/>
</dbReference>
<feature type="transmembrane region" description="Helical" evidence="5">
    <location>
        <begin position="34"/>
        <end position="59"/>
    </location>
</feature>
<accession>A0A838L4V9</accession>
<evidence type="ECO:0000259" key="6">
    <source>
        <dbReference type="Pfam" id="PF13515"/>
    </source>
</evidence>
<evidence type="ECO:0000313" key="8">
    <source>
        <dbReference type="Proteomes" id="UP000570166"/>
    </source>
</evidence>